<evidence type="ECO:0000256" key="10">
    <source>
        <dbReference type="ARBA" id="ARBA00047836"/>
    </source>
</evidence>
<evidence type="ECO:0000256" key="6">
    <source>
        <dbReference type="ARBA" id="ARBA00022915"/>
    </source>
</evidence>
<dbReference type="CDD" id="cd00950">
    <property type="entry name" value="DHDPS"/>
    <property type="match status" value="1"/>
</dbReference>
<evidence type="ECO:0000313" key="12">
    <source>
        <dbReference type="EMBL" id="CAB4787241.1"/>
    </source>
</evidence>
<keyword evidence="4" id="KW-0963">Cytoplasm</keyword>
<keyword evidence="7" id="KW-0457">Lysine biosynthesis</keyword>
<dbReference type="EC" id="4.3.3.7" evidence="3"/>
<dbReference type="PROSITE" id="PS00666">
    <property type="entry name" value="DHDPS_2"/>
    <property type="match status" value="1"/>
</dbReference>
<name>A0A6J6WPP9_9ZZZZ</name>
<dbReference type="GO" id="GO:0009089">
    <property type="term" value="P:lysine biosynthetic process via diaminopimelate"/>
    <property type="evidence" value="ECO:0007669"/>
    <property type="project" value="UniProtKB-UniPathway"/>
</dbReference>
<dbReference type="GO" id="GO:0019877">
    <property type="term" value="P:diaminopimelate biosynthetic process"/>
    <property type="evidence" value="ECO:0007669"/>
    <property type="project" value="UniProtKB-KW"/>
</dbReference>
<sequence length="307" mass="31298">MGFGRYGEGVPSDLDLRGVHVPLITPFAADGSVAIEAVGSLGHEYLNAGAAGIVALGTTGEASALDASEQQAVIDICAQVCAEHGAPLTVGIGTNNTRTTIAKAEALSGTDALAAVLVVTPYYVRPSEAGIIAHMRAVADASPVPVIIYNIPYRTGRGLGADAVLALAEHSNIAGIKQAVGSLDADTLRILSEAPKGFSVLGGEDPYLFPTMLLGGKGAITASGHVLTERFVAMINDGLAGRVAEGRAHHEALLPVITACFAEPNPAIFKGVLHAQGRIPTVNVRMPMTDASPEAVARALSAIKAAS</sequence>
<dbReference type="PRINTS" id="PR00146">
    <property type="entry name" value="DHPICSNTHASE"/>
</dbReference>
<keyword evidence="5" id="KW-0028">Amino-acid biosynthesis</keyword>
<evidence type="ECO:0000256" key="8">
    <source>
        <dbReference type="ARBA" id="ARBA00023239"/>
    </source>
</evidence>
<dbReference type="UniPathway" id="UPA00034">
    <property type="reaction ID" value="UER00017"/>
</dbReference>
<evidence type="ECO:0000313" key="11">
    <source>
        <dbReference type="EMBL" id="CAB4659909.1"/>
    </source>
</evidence>
<comment type="catalytic activity">
    <reaction evidence="10">
        <text>L-aspartate 4-semialdehyde + pyruvate = (2S,4S)-4-hydroxy-2,3,4,5-tetrahydrodipicolinate + H2O + H(+)</text>
        <dbReference type="Rhea" id="RHEA:34171"/>
        <dbReference type="ChEBI" id="CHEBI:15361"/>
        <dbReference type="ChEBI" id="CHEBI:15377"/>
        <dbReference type="ChEBI" id="CHEBI:15378"/>
        <dbReference type="ChEBI" id="CHEBI:67139"/>
        <dbReference type="ChEBI" id="CHEBI:537519"/>
        <dbReference type="EC" id="4.3.3.7"/>
    </reaction>
</comment>
<organism evidence="12">
    <name type="scientific">freshwater metagenome</name>
    <dbReference type="NCBI Taxonomy" id="449393"/>
    <lineage>
        <taxon>unclassified sequences</taxon>
        <taxon>metagenomes</taxon>
        <taxon>ecological metagenomes</taxon>
    </lineage>
</organism>
<dbReference type="InterPro" id="IPR005263">
    <property type="entry name" value="DapA"/>
</dbReference>
<dbReference type="InterPro" id="IPR020625">
    <property type="entry name" value="Schiff_base-form_aldolases_AS"/>
</dbReference>
<evidence type="ECO:0000256" key="7">
    <source>
        <dbReference type="ARBA" id="ARBA00023154"/>
    </source>
</evidence>
<dbReference type="PANTHER" id="PTHR12128">
    <property type="entry name" value="DIHYDRODIPICOLINATE SYNTHASE"/>
    <property type="match status" value="1"/>
</dbReference>
<dbReference type="EMBL" id="CAEZWM010000105">
    <property type="protein sequence ID" value="CAB4659909.1"/>
    <property type="molecule type" value="Genomic_DNA"/>
</dbReference>
<keyword evidence="6" id="KW-0220">Diaminopimelate biosynthesis</keyword>
<evidence type="ECO:0000256" key="3">
    <source>
        <dbReference type="ARBA" id="ARBA00012086"/>
    </source>
</evidence>
<reference evidence="12" key="1">
    <citation type="submission" date="2020-05" db="EMBL/GenBank/DDBJ databases">
        <authorList>
            <person name="Chiriac C."/>
            <person name="Salcher M."/>
            <person name="Ghai R."/>
            <person name="Kavagutti S V."/>
        </authorList>
    </citation>
    <scope>NUCLEOTIDE SEQUENCE</scope>
</reference>
<accession>A0A6J6WPP9</accession>
<gene>
    <name evidence="11" type="ORF">UFOPK2242_00903</name>
    <name evidence="12" type="ORF">UFOPK2925_01191</name>
</gene>
<dbReference type="InterPro" id="IPR020624">
    <property type="entry name" value="Schiff_base-form_aldolases_CS"/>
</dbReference>
<dbReference type="InterPro" id="IPR013785">
    <property type="entry name" value="Aldolase_TIM"/>
</dbReference>
<dbReference type="PIRSF" id="PIRSF001365">
    <property type="entry name" value="DHDPS"/>
    <property type="match status" value="1"/>
</dbReference>
<dbReference type="Pfam" id="PF00701">
    <property type="entry name" value="DHDPS"/>
    <property type="match status" value="1"/>
</dbReference>
<dbReference type="PROSITE" id="PS00665">
    <property type="entry name" value="DHDPS_1"/>
    <property type="match status" value="1"/>
</dbReference>
<keyword evidence="9" id="KW-0704">Schiff base</keyword>
<evidence type="ECO:0000256" key="2">
    <source>
        <dbReference type="ARBA" id="ARBA00005120"/>
    </source>
</evidence>
<keyword evidence="8" id="KW-0456">Lyase</keyword>
<evidence type="ECO:0000256" key="9">
    <source>
        <dbReference type="ARBA" id="ARBA00023270"/>
    </source>
</evidence>
<dbReference type="PANTHER" id="PTHR12128:SF66">
    <property type="entry name" value="4-HYDROXY-2-OXOGLUTARATE ALDOLASE, MITOCHONDRIAL"/>
    <property type="match status" value="1"/>
</dbReference>
<dbReference type="SUPFAM" id="SSF51569">
    <property type="entry name" value="Aldolase"/>
    <property type="match status" value="1"/>
</dbReference>
<comment type="pathway">
    <text evidence="2">Amino-acid biosynthesis; L-lysine biosynthesis via DAP pathway; (S)-tetrahydrodipicolinate from L-aspartate: step 3/4.</text>
</comment>
<protein>
    <recommendedName>
        <fullName evidence="3">4-hydroxy-tetrahydrodipicolinate synthase</fullName>
        <ecNumber evidence="3">4.3.3.7</ecNumber>
    </recommendedName>
</protein>
<dbReference type="InterPro" id="IPR002220">
    <property type="entry name" value="DapA-like"/>
</dbReference>
<proteinExistence type="inferred from homology"/>
<dbReference type="NCBIfam" id="TIGR00674">
    <property type="entry name" value="dapA"/>
    <property type="match status" value="1"/>
</dbReference>
<evidence type="ECO:0000256" key="5">
    <source>
        <dbReference type="ARBA" id="ARBA00022605"/>
    </source>
</evidence>
<dbReference type="Gene3D" id="3.20.20.70">
    <property type="entry name" value="Aldolase class I"/>
    <property type="match status" value="1"/>
</dbReference>
<dbReference type="SMART" id="SM01130">
    <property type="entry name" value="DHDPS"/>
    <property type="match status" value="1"/>
</dbReference>
<evidence type="ECO:0000256" key="4">
    <source>
        <dbReference type="ARBA" id="ARBA00022490"/>
    </source>
</evidence>
<comment type="function">
    <text evidence="1">Catalyzes the condensation of (S)-aspartate-beta-semialdehyde [(S)-ASA] and pyruvate to 4-hydroxy-tetrahydrodipicolinate (HTPA).</text>
</comment>
<dbReference type="GO" id="GO:0008840">
    <property type="term" value="F:4-hydroxy-tetrahydrodipicolinate synthase activity"/>
    <property type="evidence" value="ECO:0007669"/>
    <property type="project" value="UniProtKB-EC"/>
</dbReference>
<dbReference type="EMBL" id="CAEZZU010000191">
    <property type="protein sequence ID" value="CAB4787241.1"/>
    <property type="molecule type" value="Genomic_DNA"/>
</dbReference>
<dbReference type="AlphaFoldDB" id="A0A6J6WPP9"/>
<dbReference type="HAMAP" id="MF_00418">
    <property type="entry name" value="DapA"/>
    <property type="match status" value="1"/>
</dbReference>
<evidence type="ECO:0000256" key="1">
    <source>
        <dbReference type="ARBA" id="ARBA00003294"/>
    </source>
</evidence>